<dbReference type="AlphaFoldDB" id="A0A7J7ISG6"/>
<feature type="compositionally biased region" description="Basic and acidic residues" evidence="1">
    <location>
        <begin position="272"/>
        <end position="283"/>
    </location>
</feature>
<gene>
    <name evidence="2" type="ORF">F1559_005111</name>
</gene>
<sequence>MNGLVGASSADRIPSRVSTHLSSAEDSSSVVESANEEMSEASTGSPPLTSSSPSSSSSYSASAFWSGRGRQQYQGRRRQGWRRRWKRTESEWKTSSAQERSVQVDEEAVATFLLGEEGQRLSPAQRSVLLSAARETLQKRRDLFLQSTESQPEMRSQHADGTQSAITSDQHSSFITSISFTAAVDDTSDMAPVATSAYAATPSDIVERQLPATPTPDGAASFSKMAEDPFDDRLSPIMQAMATTSLSGGSTFHTGAEAESPDWLEKGAQAAKSEHSFDANELV</sequence>
<evidence type="ECO:0000313" key="3">
    <source>
        <dbReference type="Proteomes" id="UP000530660"/>
    </source>
</evidence>
<reference evidence="2 3" key="1">
    <citation type="journal article" date="2020" name="J. Phycol.">
        <title>Comparative genome analysis reveals Cyanidiococcus gen. nov., a new extremophilic red algal genus sister to Cyanidioschyzon (Cyanidioschyzonaceae, Rhodophyta).</title>
        <authorList>
            <person name="Liu S.-L."/>
            <person name="Chiang Y.-R."/>
            <person name="Yoon H.S."/>
            <person name="Fu H.-Y."/>
        </authorList>
    </citation>
    <scope>NUCLEOTIDE SEQUENCE [LARGE SCALE GENOMIC DNA]</scope>
    <source>
        <strain evidence="2 3">THAL066</strain>
    </source>
</reference>
<feature type="region of interest" description="Disordered" evidence="1">
    <location>
        <begin position="245"/>
        <end position="283"/>
    </location>
</feature>
<feature type="compositionally biased region" description="Low complexity" evidence="1">
    <location>
        <begin position="40"/>
        <end position="74"/>
    </location>
</feature>
<protein>
    <submittedName>
        <fullName evidence="2">Uncharacterized protein</fullName>
    </submittedName>
</protein>
<dbReference type="EMBL" id="VWRR01000001">
    <property type="protein sequence ID" value="KAF6005507.1"/>
    <property type="molecule type" value="Genomic_DNA"/>
</dbReference>
<evidence type="ECO:0000313" key="2">
    <source>
        <dbReference type="EMBL" id="KAF6005507.1"/>
    </source>
</evidence>
<comment type="caution">
    <text evidence="2">The sequence shown here is derived from an EMBL/GenBank/DDBJ whole genome shotgun (WGS) entry which is preliminary data.</text>
</comment>
<feature type="region of interest" description="Disordered" evidence="1">
    <location>
        <begin position="1"/>
        <end position="101"/>
    </location>
</feature>
<feature type="compositionally biased region" description="Basic residues" evidence="1">
    <location>
        <begin position="75"/>
        <end position="86"/>
    </location>
</feature>
<dbReference type="Proteomes" id="UP000530660">
    <property type="component" value="Unassembled WGS sequence"/>
</dbReference>
<proteinExistence type="predicted"/>
<organism evidence="2 3">
    <name type="scientific">Cyanidiococcus yangmingshanensis</name>
    <dbReference type="NCBI Taxonomy" id="2690220"/>
    <lineage>
        <taxon>Eukaryota</taxon>
        <taxon>Rhodophyta</taxon>
        <taxon>Bangiophyceae</taxon>
        <taxon>Cyanidiales</taxon>
        <taxon>Cyanidiaceae</taxon>
        <taxon>Cyanidiococcus</taxon>
    </lineage>
</organism>
<name>A0A7J7ISG6_9RHOD</name>
<accession>A0A7J7ISG6</accession>
<feature type="compositionally biased region" description="Low complexity" evidence="1">
    <location>
        <begin position="22"/>
        <end position="33"/>
    </location>
</feature>
<evidence type="ECO:0000256" key="1">
    <source>
        <dbReference type="SAM" id="MobiDB-lite"/>
    </source>
</evidence>
<keyword evidence="3" id="KW-1185">Reference proteome</keyword>